<feature type="domain" description="PTS EIIB type-4" evidence="8">
    <location>
        <begin position="1"/>
        <end position="156"/>
    </location>
</feature>
<dbReference type="Gene3D" id="3.40.35.10">
    <property type="entry name" value="Phosphotransferase system, sorbose subfamily IIB component"/>
    <property type="match status" value="1"/>
</dbReference>
<keyword evidence="3" id="KW-0963">Cytoplasm</keyword>
<dbReference type="InterPro" id="IPR036667">
    <property type="entry name" value="PTS_IIB_sorbose-sp_sf"/>
</dbReference>
<dbReference type="eggNOG" id="COG3444">
    <property type="taxonomic scope" value="Bacteria"/>
</dbReference>
<dbReference type="STRING" id="610130.Closa_1479"/>
<comment type="subcellular location">
    <subcellularLocation>
        <location evidence="1">Cytoplasm</location>
    </subcellularLocation>
</comment>
<evidence type="ECO:0000256" key="5">
    <source>
        <dbReference type="ARBA" id="ARBA00022679"/>
    </source>
</evidence>
<evidence type="ECO:0000259" key="8">
    <source>
        <dbReference type="PROSITE" id="PS51101"/>
    </source>
</evidence>
<proteinExistence type="predicted"/>
<dbReference type="HOGENOM" id="CLU_116175_2_0_9"/>
<dbReference type="RefSeq" id="WP_013272168.1">
    <property type="nucleotide sequence ID" value="NC_014376.1"/>
</dbReference>
<dbReference type="Pfam" id="PF03830">
    <property type="entry name" value="PTSIIB_sorb"/>
    <property type="match status" value="1"/>
</dbReference>
<dbReference type="PROSITE" id="PS51101">
    <property type="entry name" value="PTS_EIIB_TYPE_4"/>
    <property type="match status" value="1"/>
</dbReference>
<keyword evidence="7" id="KW-0418">Kinase</keyword>
<keyword evidence="6" id="KW-0598">Phosphotransferase system</keyword>
<accession>D9R9M7</accession>
<dbReference type="GO" id="GO:0008982">
    <property type="term" value="F:protein-N(PI)-phosphohistidine-sugar phosphotransferase activity"/>
    <property type="evidence" value="ECO:0007669"/>
    <property type="project" value="InterPro"/>
</dbReference>
<sequence length="156" mass="17681">MIKMIRVDYRLLHGQVAFSWTSMLGADCLLLVSNTIRDDPLRMQTLKLAKPEGVKVVVKNSEDAVSALQSGVADKYQLFIICETIELAAEIAKAVKMKSINLGNIPFAEGKRQVSKSVFLDREEEERLKEMRKDGYDLYIQMVPTEKKINCQTILD</sequence>
<dbReference type="EMBL" id="CP002109">
    <property type="protein sequence ID" value="ADL04077.1"/>
    <property type="molecule type" value="Genomic_DNA"/>
</dbReference>
<keyword evidence="4" id="KW-0762">Sugar transport</keyword>
<evidence type="ECO:0000256" key="4">
    <source>
        <dbReference type="ARBA" id="ARBA00022597"/>
    </source>
</evidence>
<name>D9R9M7_LACSW</name>
<evidence type="ECO:0000256" key="3">
    <source>
        <dbReference type="ARBA" id="ARBA00022490"/>
    </source>
</evidence>
<dbReference type="GO" id="GO:0009401">
    <property type="term" value="P:phosphoenolpyruvate-dependent sugar phosphotransferase system"/>
    <property type="evidence" value="ECO:0007669"/>
    <property type="project" value="UniProtKB-KW"/>
</dbReference>
<dbReference type="InterPro" id="IPR004720">
    <property type="entry name" value="PTS_IIB_sorbose-sp"/>
</dbReference>
<reference evidence="9" key="1">
    <citation type="submission" date="2010-07" db="EMBL/GenBank/DDBJ databases">
        <title>Complete sequence of Clostridium saccharolyticum WM1.</title>
        <authorList>
            <consortium name="US DOE Joint Genome Institute"/>
            <person name="Lucas S."/>
            <person name="Copeland A."/>
            <person name="Lapidus A."/>
            <person name="Cheng J.-F."/>
            <person name="Bruce D."/>
            <person name="Goodwin L."/>
            <person name="Pitluck S."/>
            <person name="Chertkov O."/>
            <person name="Detter J.C."/>
            <person name="Han C."/>
            <person name="Tapia R."/>
            <person name="Land M."/>
            <person name="Hauser L."/>
            <person name="Chang Y.-J."/>
            <person name="Jeffries C."/>
            <person name="Kyrpides N."/>
            <person name="Ivanova N."/>
            <person name="Mikhailova N."/>
            <person name="Mouttaki H."/>
            <person name="Lin L."/>
            <person name="Zhou J."/>
            <person name="Hemme C.L."/>
            <person name="Woyke T."/>
        </authorList>
    </citation>
    <scope>NUCLEOTIDE SEQUENCE [LARGE SCALE GENOMIC DNA]</scope>
    <source>
        <strain evidence="9">WM1</strain>
    </source>
</reference>
<dbReference type="OrthoDB" id="9788818at2"/>
<evidence type="ECO:0000256" key="7">
    <source>
        <dbReference type="ARBA" id="ARBA00022777"/>
    </source>
</evidence>
<evidence type="ECO:0000256" key="2">
    <source>
        <dbReference type="ARBA" id="ARBA00022448"/>
    </source>
</evidence>
<evidence type="ECO:0000256" key="6">
    <source>
        <dbReference type="ARBA" id="ARBA00022683"/>
    </source>
</evidence>
<dbReference type="AlphaFoldDB" id="D9R9M7"/>
<evidence type="ECO:0000313" key="9">
    <source>
        <dbReference type="EMBL" id="ADL04077.1"/>
    </source>
</evidence>
<keyword evidence="5" id="KW-0808">Transferase</keyword>
<keyword evidence="10" id="KW-1185">Reference proteome</keyword>
<dbReference type="Proteomes" id="UP000001662">
    <property type="component" value="Chromosome"/>
</dbReference>
<evidence type="ECO:0000256" key="1">
    <source>
        <dbReference type="ARBA" id="ARBA00004496"/>
    </source>
</evidence>
<keyword evidence="2" id="KW-0813">Transport</keyword>
<protein>
    <submittedName>
        <fullName evidence="9">PTS system sorbose subfamily IIB component</fullName>
    </submittedName>
</protein>
<dbReference type="SUPFAM" id="SSF52728">
    <property type="entry name" value="PTS IIb component"/>
    <property type="match status" value="1"/>
</dbReference>
<organism evidence="9 10">
    <name type="scientific">Lacrimispora saccharolytica (strain ATCC 35040 / DSM 2544 / NRCC 2533 / WM1)</name>
    <name type="common">Clostridium saccharolyticum</name>
    <dbReference type="NCBI Taxonomy" id="610130"/>
    <lineage>
        <taxon>Bacteria</taxon>
        <taxon>Bacillati</taxon>
        <taxon>Bacillota</taxon>
        <taxon>Clostridia</taxon>
        <taxon>Lachnospirales</taxon>
        <taxon>Lachnospiraceae</taxon>
        <taxon>Lacrimispora</taxon>
    </lineage>
</organism>
<dbReference type="GO" id="GO:0016301">
    <property type="term" value="F:kinase activity"/>
    <property type="evidence" value="ECO:0007669"/>
    <property type="project" value="UniProtKB-KW"/>
</dbReference>
<dbReference type="PaxDb" id="610130-Closa_1479"/>
<evidence type="ECO:0000313" key="10">
    <source>
        <dbReference type="Proteomes" id="UP000001662"/>
    </source>
</evidence>
<dbReference type="GO" id="GO:0005737">
    <property type="term" value="C:cytoplasm"/>
    <property type="evidence" value="ECO:0007669"/>
    <property type="project" value="UniProtKB-SubCell"/>
</dbReference>
<gene>
    <name evidence="9" type="ordered locus">Closa_1479</name>
</gene>
<dbReference type="KEGG" id="csh:Closa_1479"/>